<name>A0A6C0JSB1_9ZZZZ</name>
<organism evidence="1">
    <name type="scientific">viral metagenome</name>
    <dbReference type="NCBI Taxonomy" id="1070528"/>
    <lineage>
        <taxon>unclassified sequences</taxon>
        <taxon>metagenomes</taxon>
        <taxon>organismal metagenomes</taxon>
    </lineage>
</organism>
<reference evidence="1" key="1">
    <citation type="journal article" date="2020" name="Nature">
        <title>Giant virus diversity and host interactions through global metagenomics.</title>
        <authorList>
            <person name="Schulz F."/>
            <person name="Roux S."/>
            <person name="Paez-Espino D."/>
            <person name="Jungbluth S."/>
            <person name="Walsh D.A."/>
            <person name="Denef V.J."/>
            <person name="McMahon K.D."/>
            <person name="Konstantinidis K.T."/>
            <person name="Eloe-Fadrosh E.A."/>
            <person name="Kyrpides N.C."/>
            <person name="Woyke T."/>
        </authorList>
    </citation>
    <scope>NUCLEOTIDE SEQUENCE</scope>
    <source>
        <strain evidence="1">GVMAG-S-1041349-163</strain>
    </source>
</reference>
<protein>
    <submittedName>
        <fullName evidence="1">Uncharacterized protein</fullName>
    </submittedName>
</protein>
<sequence>MRFFSFGTPKEKVENEKINKNCEIEKIEREKIRQRHYEQLDEKRFEKEKLKRIRFNKKKREEYDRHQAYARIKYFEEQEYERNKILLHNKIMRGMNRNICSNCGSIL</sequence>
<accession>A0A6C0JSB1</accession>
<evidence type="ECO:0000313" key="1">
    <source>
        <dbReference type="EMBL" id="QHU07706.1"/>
    </source>
</evidence>
<dbReference type="AlphaFoldDB" id="A0A6C0JSB1"/>
<proteinExistence type="predicted"/>
<dbReference type="EMBL" id="MN740686">
    <property type="protein sequence ID" value="QHU07706.1"/>
    <property type="molecule type" value="Genomic_DNA"/>
</dbReference>